<keyword evidence="1" id="KW-0472">Membrane</keyword>
<keyword evidence="1" id="KW-0812">Transmembrane</keyword>
<gene>
    <name evidence="2" type="ORF">WG901_09975</name>
</gene>
<evidence type="ECO:0000313" key="2">
    <source>
        <dbReference type="EMBL" id="MEJ5976961.1"/>
    </source>
</evidence>
<name>A0ABU8RV57_9SPHN</name>
<keyword evidence="1" id="KW-1133">Transmembrane helix</keyword>
<proteinExistence type="predicted"/>
<evidence type="ECO:0000256" key="1">
    <source>
        <dbReference type="SAM" id="Phobius"/>
    </source>
</evidence>
<dbReference type="RefSeq" id="WP_339586917.1">
    <property type="nucleotide sequence ID" value="NZ_JBBHJZ010000002.1"/>
</dbReference>
<dbReference type="Proteomes" id="UP001361239">
    <property type="component" value="Unassembled WGS sequence"/>
</dbReference>
<reference evidence="2 3" key="1">
    <citation type="submission" date="2024-03" db="EMBL/GenBank/DDBJ databases">
        <authorList>
            <person name="Jo J.-H."/>
        </authorList>
    </citation>
    <scope>NUCLEOTIDE SEQUENCE [LARGE SCALE GENOMIC DNA]</scope>
    <source>
        <strain evidence="2 3">PS1R-30</strain>
    </source>
</reference>
<organism evidence="2 3">
    <name type="scientific">Novosphingobium anseongense</name>
    <dbReference type="NCBI Taxonomy" id="3133436"/>
    <lineage>
        <taxon>Bacteria</taxon>
        <taxon>Pseudomonadati</taxon>
        <taxon>Pseudomonadota</taxon>
        <taxon>Alphaproteobacteria</taxon>
        <taxon>Sphingomonadales</taxon>
        <taxon>Sphingomonadaceae</taxon>
        <taxon>Novosphingobium</taxon>
    </lineage>
</organism>
<evidence type="ECO:0000313" key="3">
    <source>
        <dbReference type="Proteomes" id="UP001361239"/>
    </source>
</evidence>
<sequence>MTIFNAEFYRYLALGFGAGAMLVLATIGIGGTQEQPGGMVTSAVAAPAQ</sequence>
<protein>
    <submittedName>
        <fullName evidence="2">Uncharacterized protein</fullName>
    </submittedName>
</protein>
<accession>A0ABU8RV57</accession>
<comment type="caution">
    <text evidence="2">The sequence shown here is derived from an EMBL/GenBank/DDBJ whole genome shotgun (WGS) entry which is preliminary data.</text>
</comment>
<keyword evidence="3" id="KW-1185">Reference proteome</keyword>
<feature type="transmembrane region" description="Helical" evidence="1">
    <location>
        <begin position="12"/>
        <end position="31"/>
    </location>
</feature>
<dbReference type="EMBL" id="JBBHJZ010000002">
    <property type="protein sequence ID" value="MEJ5976961.1"/>
    <property type="molecule type" value="Genomic_DNA"/>
</dbReference>